<protein>
    <recommendedName>
        <fullName evidence="10">Peptidase M14 domain-containing protein</fullName>
    </recommendedName>
</protein>
<reference evidence="11 12" key="1">
    <citation type="submission" date="2020-08" db="EMBL/GenBank/DDBJ databases">
        <title>Novel species isolated from subtropical streams in China.</title>
        <authorList>
            <person name="Lu H."/>
        </authorList>
    </citation>
    <scope>NUCLEOTIDE SEQUENCE [LARGE SCALE GENOMIC DNA]</scope>
    <source>
        <strain evidence="11 12">KCTC 52442</strain>
    </source>
</reference>
<evidence type="ECO:0000256" key="7">
    <source>
        <dbReference type="PROSITE-ProRule" id="PRU01379"/>
    </source>
</evidence>
<dbReference type="Proteomes" id="UP000643610">
    <property type="component" value="Unassembled WGS sequence"/>
</dbReference>
<dbReference type="CDD" id="cd06905">
    <property type="entry name" value="M14-like"/>
    <property type="match status" value="1"/>
</dbReference>
<evidence type="ECO:0000256" key="9">
    <source>
        <dbReference type="SAM" id="SignalP"/>
    </source>
</evidence>
<evidence type="ECO:0000256" key="1">
    <source>
        <dbReference type="ARBA" id="ARBA00001947"/>
    </source>
</evidence>
<feature type="signal peptide" evidence="9">
    <location>
        <begin position="1"/>
        <end position="31"/>
    </location>
</feature>
<feature type="domain" description="Peptidase M14" evidence="10">
    <location>
        <begin position="43"/>
        <end position="423"/>
    </location>
</feature>
<comment type="caution">
    <text evidence="11">The sequence shown here is derived from an EMBL/GenBank/DDBJ whole genome shotgun (WGS) entry which is preliminary data.</text>
</comment>
<evidence type="ECO:0000256" key="4">
    <source>
        <dbReference type="ARBA" id="ARBA00022801"/>
    </source>
</evidence>
<feature type="region of interest" description="Disordered" evidence="8">
    <location>
        <begin position="154"/>
        <end position="191"/>
    </location>
</feature>
<dbReference type="EMBL" id="JACOFU010000002">
    <property type="protein sequence ID" value="MBC3831139.1"/>
    <property type="molecule type" value="Genomic_DNA"/>
</dbReference>
<sequence>MKTTITSKMQFQLSAMSLALAMSGISSISVADTVKPPQPHFNRVHHNKEIVDYMKGYAAAYPNLVTLKSIGKTAAGTDMWMLTINNEKTGKAGDKPATYVDGAIHANEAQAADTVLYTIDYILKNYGKLEKITETVDRSTLYFVPSVSPDSRAKWFDEPSTASYPRSSPWPFDDDRDGKVDEDGPSDVNKDGVITSMRKKVQMGLGNRKLDPKDPRVLLPLEPGELGDYLLLGQEGVDQDGDGIMGEDSIGYADPNRTWGYDWAPRYIQNGATDYPLQIPETRSIANWALDHLEVSSVISFHNSGRMILRGPGSPTQTPVNAADNRTFDFLGREGEKMMPGYRYMITWRDLYTAYGSTTDHFYGIVGAFGFVPELFGRVMDDANIVRFDPAPKVGDPVRPPTNEPKGYDQMKWNDMLTFGRQFIPFKEADHPQYGKVEVGGWRQNTGRMPEGWMLEEETHRNAAFVLLNAMHVPKLRFLEPTVKKEARNLWRVELPLVNERAIPSVSNIVIANKLHRVDLATVNGGKVLASGIVRNPYTNQIDLQEHRPERLMVNGVQGFGNTTLYFLVESSGGEIVVNYDSIKGGKLSQKVSLK</sequence>
<keyword evidence="3" id="KW-0645">Protease</keyword>
<organism evidence="11 12">
    <name type="scientific">Undibacterium amnicola</name>
    <dbReference type="NCBI Taxonomy" id="1834038"/>
    <lineage>
        <taxon>Bacteria</taxon>
        <taxon>Pseudomonadati</taxon>
        <taxon>Pseudomonadota</taxon>
        <taxon>Betaproteobacteria</taxon>
        <taxon>Burkholderiales</taxon>
        <taxon>Oxalobacteraceae</taxon>
        <taxon>Undibacterium</taxon>
    </lineage>
</organism>
<dbReference type="InterPro" id="IPR000834">
    <property type="entry name" value="Peptidase_M14"/>
</dbReference>
<dbReference type="SUPFAM" id="SSF53187">
    <property type="entry name" value="Zn-dependent exopeptidases"/>
    <property type="match status" value="1"/>
</dbReference>
<dbReference type="PANTHER" id="PTHR11705">
    <property type="entry name" value="PROTEASE FAMILY M14 CARBOXYPEPTIDASE A,B"/>
    <property type="match status" value="1"/>
</dbReference>
<evidence type="ECO:0000313" key="12">
    <source>
        <dbReference type="Proteomes" id="UP000643610"/>
    </source>
</evidence>
<accession>A0ABR6XNS5</accession>
<keyword evidence="6" id="KW-0482">Metalloprotease</keyword>
<name>A0ABR6XNS5_9BURK</name>
<evidence type="ECO:0000256" key="8">
    <source>
        <dbReference type="SAM" id="MobiDB-lite"/>
    </source>
</evidence>
<gene>
    <name evidence="11" type="ORF">H8K33_06450</name>
</gene>
<evidence type="ECO:0000256" key="3">
    <source>
        <dbReference type="ARBA" id="ARBA00022670"/>
    </source>
</evidence>
<keyword evidence="12" id="KW-1185">Reference proteome</keyword>
<keyword evidence="5" id="KW-0862">Zinc</keyword>
<dbReference type="Gene3D" id="3.40.630.10">
    <property type="entry name" value="Zn peptidases"/>
    <property type="match status" value="1"/>
</dbReference>
<comment type="cofactor">
    <cofactor evidence="1">
        <name>Zn(2+)</name>
        <dbReference type="ChEBI" id="CHEBI:29105"/>
    </cofactor>
</comment>
<evidence type="ECO:0000256" key="6">
    <source>
        <dbReference type="ARBA" id="ARBA00023049"/>
    </source>
</evidence>
<feature type="chain" id="PRO_5045596458" description="Peptidase M14 domain-containing protein" evidence="9">
    <location>
        <begin position="32"/>
        <end position="595"/>
    </location>
</feature>
<dbReference type="SMART" id="SM00631">
    <property type="entry name" value="Zn_pept"/>
    <property type="match status" value="1"/>
</dbReference>
<evidence type="ECO:0000259" key="10">
    <source>
        <dbReference type="PROSITE" id="PS52035"/>
    </source>
</evidence>
<feature type="active site" description="Proton donor/acceptor" evidence="7">
    <location>
        <position position="374"/>
    </location>
</feature>
<evidence type="ECO:0000256" key="5">
    <source>
        <dbReference type="ARBA" id="ARBA00022833"/>
    </source>
</evidence>
<keyword evidence="4" id="KW-0378">Hydrolase</keyword>
<evidence type="ECO:0000256" key="2">
    <source>
        <dbReference type="ARBA" id="ARBA00005988"/>
    </source>
</evidence>
<comment type="similarity">
    <text evidence="2 7">Belongs to the peptidase M14 family.</text>
</comment>
<dbReference type="RefSeq" id="WP_186890163.1">
    <property type="nucleotide sequence ID" value="NZ_JACOFU010000002.1"/>
</dbReference>
<keyword evidence="9" id="KW-0732">Signal</keyword>
<proteinExistence type="inferred from homology"/>
<evidence type="ECO:0000313" key="11">
    <source>
        <dbReference type="EMBL" id="MBC3831139.1"/>
    </source>
</evidence>
<dbReference type="PROSITE" id="PS52035">
    <property type="entry name" value="PEPTIDASE_M14"/>
    <property type="match status" value="1"/>
</dbReference>
<dbReference type="PANTHER" id="PTHR11705:SF143">
    <property type="entry name" value="SLL0236 PROTEIN"/>
    <property type="match status" value="1"/>
</dbReference>
<dbReference type="Pfam" id="PF00246">
    <property type="entry name" value="Peptidase_M14"/>
    <property type="match status" value="2"/>
</dbReference>